<evidence type="ECO:0000313" key="2">
    <source>
        <dbReference type="Proteomes" id="UP000015105"/>
    </source>
</evidence>
<sequence>MNEQIQVGATIGVNSVFLNLSLDTAMYIYVSFSKPYLE</sequence>
<organism evidence="1 2">
    <name type="scientific">Aegilops tauschii subsp. strangulata</name>
    <name type="common">Goatgrass</name>
    <dbReference type="NCBI Taxonomy" id="200361"/>
    <lineage>
        <taxon>Eukaryota</taxon>
        <taxon>Viridiplantae</taxon>
        <taxon>Streptophyta</taxon>
        <taxon>Embryophyta</taxon>
        <taxon>Tracheophyta</taxon>
        <taxon>Spermatophyta</taxon>
        <taxon>Magnoliopsida</taxon>
        <taxon>Liliopsida</taxon>
        <taxon>Poales</taxon>
        <taxon>Poaceae</taxon>
        <taxon>BOP clade</taxon>
        <taxon>Pooideae</taxon>
        <taxon>Triticodae</taxon>
        <taxon>Triticeae</taxon>
        <taxon>Triticinae</taxon>
        <taxon>Aegilops</taxon>
    </lineage>
</organism>
<protein>
    <submittedName>
        <fullName evidence="1">Uncharacterized protein</fullName>
    </submittedName>
</protein>
<accession>A0A453IE57</accession>
<dbReference type="Proteomes" id="UP000015105">
    <property type="component" value="Chromosome 4D"/>
</dbReference>
<reference evidence="1" key="3">
    <citation type="journal article" date="2017" name="Nature">
        <title>Genome sequence of the progenitor of the wheat D genome Aegilops tauschii.</title>
        <authorList>
            <person name="Luo M.C."/>
            <person name="Gu Y.Q."/>
            <person name="Puiu D."/>
            <person name="Wang H."/>
            <person name="Twardziok S.O."/>
            <person name="Deal K.R."/>
            <person name="Huo N."/>
            <person name="Zhu T."/>
            <person name="Wang L."/>
            <person name="Wang Y."/>
            <person name="McGuire P.E."/>
            <person name="Liu S."/>
            <person name="Long H."/>
            <person name="Ramasamy R.K."/>
            <person name="Rodriguez J.C."/>
            <person name="Van S.L."/>
            <person name="Yuan L."/>
            <person name="Wang Z."/>
            <person name="Xia Z."/>
            <person name="Xiao L."/>
            <person name="Anderson O.D."/>
            <person name="Ouyang S."/>
            <person name="Liang Y."/>
            <person name="Zimin A.V."/>
            <person name="Pertea G."/>
            <person name="Qi P."/>
            <person name="Bennetzen J.L."/>
            <person name="Dai X."/>
            <person name="Dawson M.W."/>
            <person name="Muller H.G."/>
            <person name="Kugler K."/>
            <person name="Rivarola-Duarte L."/>
            <person name="Spannagl M."/>
            <person name="Mayer K.F.X."/>
            <person name="Lu F.H."/>
            <person name="Bevan M.W."/>
            <person name="Leroy P."/>
            <person name="Li P."/>
            <person name="You F.M."/>
            <person name="Sun Q."/>
            <person name="Liu Z."/>
            <person name="Lyons E."/>
            <person name="Wicker T."/>
            <person name="Salzberg S.L."/>
            <person name="Devos K.M."/>
            <person name="Dvorak J."/>
        </authorList>
    </citation>
    <scope>NUCLEOTIDE SEQUENCE [LARGE SCALE GENOMIC DNA]</scope>
    <source>
        <strain evidence="1">cv. AL8/78</strain>
    </source>
</reference>
<dbReference type="Gramene" id="AET4Gv20534000.1">
    <property type="protein sequence ID" value="AET4Gv20534000.1"/>
    <property type="gene ID" value="AET4Gv20534000"/>
</dbReference>
<reference evidence="2" key="2">
    <citation type="journal article" date="2017" name="Nat. Plants">
        <title>The Aegilops tauschii genome reveals multiple impacts of transposons.</title>
        <authorList>
            <person name="Zhao G."/>
            <person name="Zou C."/>
            <person name="Li K."/>
            <person name="Wang K."/>
            <person name="Li T."/>
            <person name="Gao L."/>
            <person name="Zhang X."/>
            <person name="Wang H."/>
            <person name="Yang Z."/>
            <person name="Liu X."/>
            <person name="Jiang W."/>
            <person name="Mao L."/>
            <person name="Kong X."/>
            <person name="Jiao Y."/>
            <person name="Jia J."/>
        </authorList>
    </citation>
    <scope>NUCLEOTIDE SEQUENCE [LARGE SCALE GENOMIC DNA]</scope>
    <source>
        <strain evidence="2">cv. AL8/78</strain>
    </source>
</reference>
<dbReference type="EnsemblPlants" id="AET4Gv20534000.1">
    <property type="protein sequence ID" value="AET4Gv20534000.1"/>
    <property type="gene ID" value="AET4Gv20534000"/>
</dbReference>
<reference evidence="2" key="1">
    <citation type="journal article" date="2014" name="Science">
        <title>Ancient hybridizations among the ancestral genomes of bread wheat.</title>
        <authorList>
            <consortium name="International Wheat Genome Sequencing Consortium,"/>
            <person name="Marcussen T."/>
            <person name="Sandve S.R."/>
            <person name="Heier L."/>
            <person name="Spannagl M."/>
            <person name="Pfeifer M."/>
            <person name="Jakobsen K.S."/>
            <person name="Wulff B.B."/>
            <person name="Steuernagel B."/>
            <person name="Mayer K.F."/>
            <person name="Olsen O.A."/>
        </authorList>
    </citation>
    <scope>NUCLEOTIDE SEQUENCE [LARGE SCALE GENOMIC DNA]</scope>
    <source>
        <strain evidence="2">cv. AL8/78</strain>
    </source>
</reference>
<evidence type="ECO:0000313" key="1">
    <source>
        <dbReference type="EnsemblPlants" id="AET4Gv20534000.1"/>
    </source>
</evidence>
<proteinExistence type="predicted"/>
<dbReference type="AlphaFoldDB" id="A0A453IE57"/>
<name>A0A453IE57_AEGTS</name>
<keyword evidence="2" id="KW-1185">Reference proteome</keyword>
<reference evidence="1" key="4">
    <citation type="submission" date="2019-03" db="UniProtKB">
        <authorList>
            <consortium name="EnsemblPlants"/>
        </authorList>
    </citation>
    <scope>IDENTIFICATION</scope>
</reference>
<reference evidence="1" key="5">
    <citation type="journal article" date="2021" name="G3 (Bethesda)">
        <title>Aegilops tauschii genome assembly Aet v5.0 features greater sequence contiguity and improved annotation.</title>
        <authorList>
            <person name="Wang L."/>
            <person name="Zhu T."/>
            <person name="Rodriguez J.C."/>
            <person name="Deal K.R."/>
            <person name="Dubcovsky J."/>
            <person name="McGuire P.E."/>
            <person name="Lux T."/>
            <person name="Spannagl M."/>
            <person name="Mayer K.F.X."/>
            <person name="Baldrich P."/>
            <person name="Meyers B.C."/>
            <person name="Huo N."/>
            <person name="Gu Y.Q."/>
            <person name="Zhou H."/>
            <person name="Devos K.M."/>
            <person name="Bennetzen J.L."/>
            <person name="Unver T."/>
            <person name="Budak H."/>
            <person name="Gulick P.J."/>
            <person name="Galiba G."/>
            <person name="Kalapos B."/>
            <person name="Nelson D.R."/>
            <person name="Li P."/>
            <person name="You F.M."/>
            <person name="Luo M.C."/>
            <person name="Dvorak J."/>
        </authorList>
    </citation>
    <scope>NUCLEOTIDE SEQUENCE [LARGE SCALE GENOMIC DNA]</scope>
    <source>
        <strain evidence="1">cv. AL8/78</strain>
    </source>
</reference>